<evidence type="ECO:0000256" key="2">
    <source>
        <dbReference type="ARBA" id="ARBA00023002"/>
    </source>
</evidence>
<dbReference type="PANTHER" id="PTHR24320:SF148">
    <property type="entry name" value="NAD(P)-BINDING ROSSMANN-FOLD SUPERFAMILY PROTEIN"/>
    <property type="match status" value="1"/>
</dbReference>
<reference evidence="3 4" key="1">
    <citation type="submission" date="2020-07" db="EMBL/GenBank/DDBJ databases">
        <title>Sequencing the genomes of 1000 actinobacteria strains.</title>
        <authorList>
            <person name="Klenk H.-P."/>
        </authorList>
    </citation>
    <scope>NUCLEOTIDE SEQUENCE [LARGE SCALE GENOMIC DNA]</scope>
    <source>
        <strain evidence="3 4">DSM 44442</strain>
    </source>
</reference>
<name>A0A7Z0JD16_9ACTN</name>
<dbReference type="InterPro" id="IPR002347">
    <property type="entry name" value="SDR_fam"/>
</dbReference>
<evidence type="ECO:0000313" key="4">
    <source>
        <dbReference type="Proteomes" id="UP000572051"/>
    </source>
</evidence>
<evidence type="ECO:0000256" key="1">
    <source>
        <dbReference type="ARBA" id="ARBA00006484"/>
    </source>
</evidence>
<evidence type="ECO:0000313" key="3">
    <source>
        <dbReference type="EMBL" id="NYJ36975.1"/>
    </source>
</evidence>
<keyword evidence="4" id="KW-1185">Reference proteome</keyword>
<dbReference type="EMBL" id="JACCFS010000001">
    <property type="protein sequence ID" value="NYJ36975.1"/>
    <property type="molecule type" value="Genomic_DNA"/>
</dbReference>
<dbReference type="RefSeq" id="WP_179827317.1">
    <property type="nucleotide sequence ID" value="NZ_JACCFS010000001.1"/>
</dbReference>
<dbReference type="Gene3D" id="3.40.50.720">
    <property type="entry name" value="NAD(P)-binding Rossmann-like Domain"/>
    <property type="match status" value="1"/>
</dbReference>
<proteinExistence type="inferred from homology"/>
<gene>
    <name evidence="3" type="ORF">HNR10_004856</name>
</gene>
<dbReference type="Proteomes" id="UP000572051">
    <property type="component" value="Unassembled WGS sequence"/>
</dbReference>
<dbReference type="GO" id="GO:0016491">
    <property type="term" value="F:oxidoreductase activity"/>
    <property type="evidence" value="ECO:0007669"/>
    <property type="project" value="UniProtKB-KW"/>
</dbReference>
<comment type="caution">
    <text evidence="3">The sequence shown here is derived from an EMBL/GenBank/DDBJ whole genome shotgun (WGS) entry which is preliminary data.</text>
</comment>
<dbReference type="PANTHER" id="PTHR24320">
    <property type="entry name" value="RETINOL DEHYDROGENASE"/>
    <property type="match status" value="1"/>
</dbReference>
<sequence length="294" mass="30904">MSEHYGKHAIVTGATGGIGEAIVRSLAATGMAVTMVGRDHGRLAGASARVEAAVPGADLRHALADLSLTADVHALAERLAEGDRPDVVISNAAVSCPVGDRTPEGLQRTLATNHLAPYVLLRVLGRALDRGPARFVVVGASPTGLARVPVDLDDLHLTRPRKLGPIPSLRPFVAYGRTKNMNTMFLLSLAERLSGTGITVNGAHPGIISGTGLGREARGVERFLGTVLELNPWRRGPGSGADTPVWLATSPDVAGRTGGFYVDRTAVPTPGHTVDAARRRRLWEESARLVGMQP</sequence>
<dbReference type="Pfam" id="PF00106">
    <property type="entry name" value="adh_short"/>
    <property type="match status" value="1"/>
</dbReference>
<accession>A0A7Z0JD16</accession>
<organism evidence="3 4">
    <name type="scientific">Nocardiopsis aegyptia</name>
    <dbReference type="NCBI Taxonomy" id="220378"/>
    <lineage>
        <taxon>Bacteria</taxon>
        <taxon>Bacillati</taxon>
        <taxon>Actinomycetota</taxon>
        <taxon>Actinomycetes</taxon>
        <taxon>Streptosporangiales</taxon>
        <taxon>Nocardiopsidaceae</taxon>
        <taxon>Nocardiopsis</taxon>
    </lineage>
</organism>
<keyword evidence="2" id="KW-0560">Oxidoreductase</keyword>
<dbReference type="AlphaFoldDB" id="A0A7Z0JD16"/>
<comment type="similarity">
    <text evidence="1">Belongs to the short-chain dehydrogenases/reductases (SDR) family.</text>
</comment>
<protein>
    <submittedName>
        <fullName evidence="3">NAD(P)-dependent dehydrogenase (Short-subunit alcohol dehydrogenase family)</fullName>
    </submittedName>
</protein>
<dbReference type="PRINTS" id="PR00081">
    <property type="entry name" value="GDHRDH"/>
</dbReference>
<dbReference type="InterPro" id="IPR036291">
    <property type="entry name" value="NAD(P)-bd_dom_sf"/>
</dbReference>
<dbReference type="SUPFAM" id="SSF51735">
    <property type="entry name" value="NAD(P)-binding Rossmann-fold domains"/>
    <property type="match status" value="1"/>
</dbReference>